<proteinExistence type="predicted"/>
<evidence type="ECO:0000313" key="2">
    <source>
        <dbReference type="Proteomes" id="UP000807115"/>
    </source>
</evidence>
<reference evidence="1" key="1">
    <citation type="journal article" date="2019" name="BMC Genomics">
        <title>A new reference genome for Sorghum bicolor reveals high levels of sequence similarity between sweet and grain genotypes: implications for the genetics of sugar metabolism.</title>
        <authorList>
            <person name="Cooper E.A."/>
            <person name="Brenton Z.W."/>
            <person name="Flinn B.S."/>
            <person name="Jenkins J."/>
            <person name="Shu S."/>
            <person name="Flowers D."/>
            <person name="Luo F."/>
            <person name="Wang Y."/>
            <person name="Xia P."/>
            <person name="Barry K."/>
            <person name="Daum C."/>
            <person name="Lipzen A."/>
            <person name="Yoshinaga Y."/>
            <person name="Schmutz J."/>
            <person name="Saski C."/>
            <person name="Vermerris W."/>
            <person name="Kresovich S."/>
        </authorList>
    </citation>
    <scope>NUCLEOTIDE SEQUENCE</scope>
</reference>
<accession>A0A921TZN4</accession>
<comment type="caution">
    <text evidence="1">The sequence shown here is derived from an EMBL/GenBank/DDBJ whole genome shotgun (WGS) entry which is preliminary data.</text>
</comment>
<dbReference type="EMBL" id="CM027689">
    <property type="protein sequence ID" value="KAG0513267.1"/>
    <property type="molecule type" value="Genomic_DNA"/>
</dbReference>
<sequence length="71" mass="8392">MVYHVNSRRMMVAKIREKVYMMAAQTLFKSILTLKDYCREAHQMATISILLAVYKYDDGLIRVTHTVRRLV</sequence>
<dbReference type="Proteomes" id="UP000807115">
    <property type="component" value="Chromosome 10"/>
</dbReference>
<protein>
    <submittedName>
        <fullName evidence="1">Uncharacterized protein</fullName>
    </submittedName>
</protein>
<dbReference type="AlphaFoldDB" id="A0A921TZN4"/>
<name>A0A921TZN4_SORBI</name>
<gene>
    <name evidence="1" type="ORF">BDA96_10G086900</name>
</gene>
<reference evidence="1" key="2">
    <citation type="submission" date="2020-10" db="EMBL/GenBank/DDBJ databases">
        <authorList>
            <person name="Cooper E.A."/>
            <person name="Brenton Z.W."/>
            <person name="Flinn B.S."/>
            <person name="Jenkins J."/>
            <person name="Shu S."/>
            <person name="Flowers D."/>
            <person name="Luo F."/>
            <person name="Wang Y."/>
            <person name="Xia P."/>
            <person name="Barry K."/>
            <person name="Daum C."/>
            <person name="Lipzen A."/>
            <person name="Yoshinaga Y."/>
            <person name="Schmutz J."/>
            <person name="Saski C."/>
            <person name="Vermerris W."/>
            <person name="Kresovich S."/>
        </authorList>
    </citation>
    <scope>NUCLEOTIDE SEQUENCE</scope>
</reference>
<evidence type="ECO:0000313" key="1">
    <source>
        <dbReference type="EMBL" id="KAG0513267.1"/>
    </source>
</evidence>
<organism evidence="1 2">
    <name type="scientific">Sorghum bicolor</name>
    <name type="common">Sorghum</name>
    <name type="synonym">Sorghum vulgare</name>
    <dbReference type="NCBI Taxonomy" id="4558"/>
    <lineage>
        <taxon>Eukaryota</taxon>
        <taxon>Viridiplantae</taxon>
        <taxon>Streptophyta</taxon>
        <taxon>Embryophyta</taxon>
        <taxon>Tracheophyta</taxon>
        <taxon>Spermatophyta</taxon>
        <taxon>Magnoliopsida</taxon>
        <taxon>Liliopsida</taxon>
        <taxon>Poales</taxon>
        <taxon>Poaceae</taxon>
        <taxon>PACMAD clade</taxon>
        <taxon>Panicoideae</taxon>
        <taxon>Andropogonodae</taxon>
        <taxon>Andropogoneae</taxon>
        <taxon>Sorghinae</taxon>
        <taxon>Sorghum</taxon>
    </lineage>
</organism>